<keyword evidence="8 12" id="KW-0067">ATP-binding</keyword>
<dbReference type="Gene3D" id="2.60.120.10">
    <property type="entry name" value="Jelly Rolls"/>
    <property type="match status" value="2"/>
</dbReference>
<evidence type="ECO:0000256" key="2">
    <source>
        <dbReference type="ARBA" id="ARBA00012428"/>
    </source>
</evidence>
<dbReference type="PROSITE" id="PS00108">
    <property type="entry name" value="PROTEIN_KINASE_ST"/>
    <property type="match status" value="1"/>
</dbReference>
<feature type="region of interest" description="Disordered" evidence="13">
    <location>
        <begin position="653"/>
        <end position="687"/>
    </location>
</feature>
<dbReference type="InterPro" id="IPR035014">
    <property type="entry name" value="STKc_cGK"/>
</dbReference>
<dbReference type="GO" id="GO:0106310">
    <property type="term" value="F:protein serine kinase activity"/>
    <property type="evidence" value="ECO:0007669"/>
    <property type="project" value="RHEA"/>
</dbReference>
<proteinExistence type="inferred from homology"/>
<evidence type="ECO:0000259" key="14">
    <source>
        <dbReference type="PROSITE" id="PS50011"/>
    </source>
</evidence>
<dbReference type="PROSITE" id="PS00107">
    <property type="entry name" value="PROTEIN_KINASE_ATP"/>
    <property type="match status" value="1"/>
</dbReference>
<dbReference type="PROSITE" id="PS51285">
    <property type="entry name" value="AGC_KINASE_CTER"/>
    <property type="match status" value="1"/>
</dbReference>
<dbReference type="PROSITE" id="PS00888">
    <property type="entry name" value="CNMP_BINDING_1"/>
    <property type="match status" value="1"/>
</dbReference>
<dbReference type="InterPro" id="IPR000595">
    <property type="entry name" value="cNMP-bd_dom"/>
</dbReference>
<comment type="catalytic activity">
    <reaction evidence="10">
        <text>L-threonyl-[protein] + ATP = O-phospho-L-threonyl-[protein] + ADP + H(+)</text>
        <dbReference type="Rhea" id="RHEA:46608"/>
        <dbReference type="Rhea" id="RHEA-COMP:11060"/>
        <dbReference type="Rhea" id="RHEA-COMP:11605"/>
        <dbReference type="ChEBI" id="CHEBI:15378"/>
        <dbReference type="ChEBI" id="CHEBI:30013"/>
        <dbReference type="ChEBI" id="CHEBI:30616"/>
        <dbReference type="ChEBI" id="CHEBI:61977"/>
        <dbReference type="ChEBI" id="CHEBI:456216"/>
        <dbReference type="EC" id="2.7.11.12"/>
    </reaction>
</comment>
<dbReference type="SUPFAM" id="SSF56112">
    <property type="entry name" value="Protein kinase-like (PK-like)"/>
    <property type="match status" value="1"/>
</dbReference>
<dbReference type="InterPro" id="IPR018490">
    <property type="entry name" value="cNMP-bd_dom_sf"/>
</dbReference>
<dbReference type="CDD" id="cd05572">
    <property type="entry name" value="STKc_cGK"/>
    <property type="match status" value="1"/>
</dbReference>
<evidence type="ECO:0000256" key="6">
    <source>
        <dbReference type="ARBA" id="ARBA00022741"/>
    </source>
</evidence>
<feature type="binding site" evidence="12">
    <location>
        <position position="383"/>
    </location>
    <ligand>
        <name>ATP</name>
        <dbReference type="ChEBI" id="CHEBI:30616"/>
    </ligand>
</feature>
<evidence type="ECO:0000256" key="3">
    <source>
        <dbReference type="ARBA" id="ARBA00022527"/>
    </source>
</evidence>
<dbReference type="EC" id="2.7.11.12" evidence="2"/>
<name>A0A0D2K243_9CHLO</name>
<dbReference type="GO" id="GO:0005952">
    <property type="term" value="C:cAMP-dependent protein kinase complex"/>
    <property type="evidence" value="ECO:0007669"/>
    <property type="project" value="TreeGrafter"/>
</dbReference>
<feature type="domain" description="Cyclic nucleotide-binding" evidence="15">
    <location>
        <begin position="159"/>
        <end position="259"/>
    </location>
</feature>
<dbReference type="GeneID" id="25736205"/>
<evidence type="ECO:0000256" key="12">
    <source>
        <dbReference type="PROSITE-ProRule" id="PRU10141"/>
    </source>
</evidence>
<feature type="domain" description="AGC-kinase C-terminal" evidence="16">
    <location>
        <begin position="642"/>
        <end position="700"/>
    </location>
</feature>
<dbReference type="Pfam" id="PF00027">
    <property type="entry name" value="cNMP_binding"/>
    <property type="match status" value="2"/>
</dbReference>
<evidence type="ECO:0000256" key="10">
    <source>
        <dbReference type="ARBA" id="ARBA00047298"/>
    </source>
</evidence>
<dbReference type="SMART" id="SM00220">
    <property type="entry name" value="S_TKc"/>
    <property type="match status" value="1"/>
</dbReference>
<dbReference type="Gene3D" id="3.30.200.20">
    <property type="entry name" value="Phosphorylase Kinase, domain 1"/>
    <property type="match status" value="1"/>
</dbReference>
<dbReference type="PROSITE" id="PS50042">
    <property type="entry name" value="CNMP_BINDING_3"/>
    <property type="match status" value="2"/>
</dbReference>
<reference evidence="17 18" key="1">
    <citation type="journal article" date="2013" name="BMC Genomics">
        <title>Reconstruction of the lipid metabolism for the microalga Monoraphidium neglectum from its genome sequence reveals characteristics suitable for biofuel production.</title>
        <authorList>
            <person name="Bogen C."/>
            <person name="Al-Dilaimi A."/>
            <person name="Albersmeier A."/>
            <person name="Wichmann J."/>
            <person name="Grundmann M."/>
            <person name="Rupp O."/>
            <person name="Lauersen K.J."/>
            <person name="Blifernez-Klassen O."/>
            <person name="Kalinowski J."/>
            <person name="Goesmann A."/>
            <person name="Mussgnug J.H."/>
            <person name="Kruse O."/>
        </authorList>
    </citation>
    <scope>NUCLEOTIDE SEQUENCE [LARGE SCALE GENOMIC DNA]</scope>
    <source>
        <strain evidence="17 18">SAG 48.87</strain>
    </source>
</reference>
<dbReference type="GO" id="GO:0030553">
    <property type="term" value="F:cGMP binding"/>
    <property type="evidence" value="ECO:0007669"/>
    <property type="project" value="UniProtKB-KW"/>
</dbReference>
<dbReference type="Pfam" id="PF00069">
    <property type="entry name" value="Pkinase"/>
    <property type="match status" value="1"/>
</dbReference>
<dbReference type="EMBL" id="KK100633">
    <property type="protein sequence ID" value="KIZ04628.1"/>
    <property type="molecule type" value="Genomic_DNA"/>
</dbReference>
<gene>
    <name evidence="17" type="ORF">MNEG_3327</name>
</gene>
<comment type="similarity">
    <text evidence="1">Belongs to the protein kinase superfamily. AGC Ser/Thr protein kinase family. cGMP subfamily.</text>
</comment>
<dbReference type="STRING" id="145388.A0A0D2K243"/>
<dbReference type="InterPro" id="IPR011009">
    <property type="entry name" value="Kinase-like_dom_sf"/>
</dbReference>
<evidence type="ECO:0000256" key="7">
    <source>
        <dbReference type="ARBA" id="ARBA00022777"/>
    </source>
</evidence>
<dbReference type="InterPro" id="IPR017441">
    <property type="entry name" value="Protein_kinase_ATP_BS"/>
</dbReference>
<keyword evidence="5 17" id="KW-0808">Transferase</keyword>
<feature type="compositionally biased region" description="Basic and acidic residues" evidence="13">
    <location>
        <begin position="653"/>
        <end position="677"/>
    </location>
</feature>
<evidence type="ECO:0000256" key="1">
    <source>
        <dbReference type="ARBA" id="ARBA00006352"/>
    </source>
</evidence>
<dbReference type="SMART" id="SM00100">
    <property type="entry name" value="cNMP"/>
    <property type="match status" value="2"/>
</dbReference>
<dbReference type="Proteomes" id="UP000054498">
    <property type="component" value="Unassembled WGS sequence"/>
</dbReference>
<evidence type="ECO:0000256" key="13">
    <source>
        <dbReference type="SAM" id="MobiDB-lite"/>
    </source>
</evidence>
<dbReference type="KEGG" id="mng:MNEG_3327"/>
<dbReference type="GO" id="GO:0004691">
    <property type="term" value="F:cAMP-dependent protein kinase activity"/>
    <property type="evidence" value="ECO:0007669"/>
    <property type="project" value="TreeGrafter"/>
</dbReference>
<dbReference type="OrthoDB" id="417078at2759"/>
<dbReference type="RefSeq" id="XP_013903647.1">
    <property type="nucleotide sequence ID" value="XM_014048193.1"/>
</dbReference>
<dbReference type="CDD" id="cd00038">
    <property type="entry name" value="CAP_ED"/>
    <property type="match status" value="2"/>
</dbReference>
<keyword evidence="9" id="KW-0142">cGMP-binding</keyword>
<protein>
    <recommendedName>
        <fullName evidence="2">cGMP-dependent protein kinase</fullName>
        <ecNumber evidence="2">2.7.11.12</ecNumber>
    </recommendedName>
</protein>
<dbReference type="InterPro" id="IPR014710">
    <property type="entry name" value="RmlC-like_jellyroll"/>
</dbReference>
<dbReference type="SUPFAM" id="SSF51206">
    <property type="entry name" value="cAMP-binding domain-like"/>
    <property type="match status" value="2"/>
</dbReference>
<evidence type="ECO:0000256" key="11">
    <source>
        <dbReference type="ARBA" id="ARBA00047462"/>
    </source>
</evidence>
<evidence type="ECO:0000256" key="8">
    <source>
        <dbReference type="ARBA" id="ARBA00022840"/>
    </source>
</evidence>
<dbReference type="InterPro" id="IPR000961">
    <property type="entry name" value="AGC-kinase_C"/>
</dbReference>
<feature type="compositionally biased region" description="Low complexity" evidence="13">
    <location>
        <begin position="326"/>
        <end position="341"/>
    </location>
</feature>
<evidence type="ECO:0000313" key="17">
    <source>
        <dbReference type="EMBL" id="KIZ04628.1"/>
    </source>
</evidence>
<accession>A0A0D2K243</accession>
<evidence type="ECO:0000259" key="15">
    <source>
        <dbReference type="PROSITE" id="PS50042"/>
    </source>
</evidence>
<sequence>MGQAESRQDEGGAHAATEGLARLQAITGAKGPDAKLKPRGNKAAASDHDFIKSSLCNLLLFGRLDNVAQVKIADSMWERVVPAGEILIQEGEVGLAATELYVVKEGKFEVLERRKGVNMRVNVKERGDVFGEVSLMKYVQEFAEGELGQIEVFLNSVPLLNPLSRDAKLKLVDAFVEETFAAGSVIIREGDLGDKFYIVKGGEAAVTQGGKEVNRLFKADFFGERALLSNEPRGATVAAVQETVCLTLDRDTFVEILGPMDKIMAEAKSVEVSKARMARFKPRGSAAAASRPRADVFIRARGPSGAPYEVVASGHLDEVQELARGGTKLGSSSGAASSEGAGDSKGNEGSSLTLVEAALLGEGAFSRVSEVTEESTKRTFALKRMTMTAALQCPEHVYCEQHISKNTANGFCIRQYASFKDPHHLYFLFDLMSGGDLMDVLVAEAKIIKHPVPQKSGMRQGVLSPKVKMWQGMDETMAKFYVASIVLALEYLHDNGIVYRDLKPENVLIDGQGFAKLGDFGFAKQIDPASGGRTYTFCGTPGYVAPENVLGRGYNNSVDWWTLGVLMYVLLTARQPFSSPKTGDPMEVMRRIVDERWPIKFPPYMSPEGRDLIQRLLERKPAKRIGMLQGRADDIKKHPWFAGFDWESLTARKMEPPRRPRETDFSKRKAELEESHAGDPVVPKITPPEEAECAKIFADF</sequence>
<dbReference type="InterPro" id="IPR000719">
    <property type="entry name" value="Prot_kinase_dom"/>
</dbReference>
<dbReference type="PROSITE" id="PS50011">
    <property type="entry name" value="PROTEIN_KINASE_DOM"/>
    <property type="match status" value="1"/>
</dbReference>
<evidence type="ECO:0000313" key="18">
    <source>
        <dbReference type="Proteomes" id="UP000054498"/>
    </source>
</evidence>
<dbReference type="PRINTS" id="PR00103">
    <property type="entry name" value="CAMPKINASE"/>
</dbReference>
<organism evidence="17 18">
    <name type="scientific">Monoraphidium neglectum</name>
    <dbReference type="NCBI Taxonomy" id="145388"/>
    <lineage>
        <taxon>Eukaryota</taxon>
        <taxon>Viridiplantae</taxon>
        <taxon>Chlorophyta</taxon>
        <taxon>core chlorophytes</taxon>
        <taxon>Chlorophyceae</taxon>
        <taxon>CS clade</taxon>
        <taxon>Sphaeropleales</taxon>
        <taxon>Selenastraceae</taxon>
        <taxon>Monoraphidium</taxon>
    </lineage>
</organism>
<evidence type="ECO:0000256" key="5">
    <source>
        <dbReference type="ARBA" id="ARBA00022679"/>
    </source>
</evidence>
<dbReference type="GO" id="GO:0005524">
    <property type="term" value="F:ATP binding"/>
    <property type="evidence" value="ECO:0007669"/>
    <property type="project" value="UniProtKB-UniRule"/>
</dbReference>
<dbReference type="InterPro" id="IPR018488">
    <property type="entry name" value="cNMP-bd_CS"/>
</dbReference>
<keyword evidence="3" id="KW-0723">Serine/threonine-protein kinase</keyword>
<keyword evidence="18" id="KW-1185">Reference proteome</keyword>
<feature type="domain" description="Protein kinase" evidence="14">
    <location>
        <begin position="354"/>
        <end position="641"/>
    </location>
</feature>
<dbReference type="InterPro" id="IPR008271">
    <property type="entry name" value="Ser/Thr_kinase_AS"/>
</dbReference>
<dbReference type="PANTHER" id="PTHR24353:SF139">
    <property type="match status" value="1"/>
</dbReference>
<feature type="region of interest" description="Disordered" evidence="13">
    <location>
        <begin position="326"/>
        <end position="348"/>
    </location>
</feature>
<comment type="catalytic activity">
    <reaction evidence="11">
        <text>L-seryl-[protein] + ATP = O-phospho-L-seryl-[protein] + ADP + H(+)</text>
        <dbReference type="Rhea" id="RHEA:17989"/>
        <dbReference type="Rhea" id="RHEA-COMP:9863"/>
        <dbReference type="Rhea" id="RHEA-COMP:11604"/>
        <dbReference type="ChEBI" id="CHEBI:15378"/>
        <dbReference type="ChEBI" id="CHEBI:29999"/>
        <dbReference type="ChEBI" id="CHEBI:30616"/>
        <dbReference type="ChEBI" id="CHEBI:83421"/>
        <dbReference type="ChEBI" id="CHEBI:456216"/>
        <dbReference type="EC" id="2.7.11.12"/>
    </reaction>
</comment>
<evidence type="ECO:0000256" key="9">
    <source>
        <dbReference type="ARBA" id="ARBA00022992"/>
    </source>
</evidence>
<evidence type="ECO:0000259" key="16">
    <source>
        <dbReference type="PROSITE" id="PS51285"/>
    </source>
</evidence>
<evidence type="ECO:0000256" key="4">
    <source>
        <dbReference type="ARBA" id="ARBA00022535"/>
    </source>
</evidence>
<dbReference type="Gene3D" id="1.10.510.10">
    <property type="entry name" value="Transferase(Phosphotransferase) domain 1"/>
    <property type="match status" value="1"/>
</dbReference>
<keyword evidence="7 17" id="KW-0418">Kinase</keyword>
<dbReference type="FunFam" id="1.10.510.10:FF:000210">
    <property type="entry name" value="Non-specific serine/threonine protein kinase"/>
    <property type="match status" value="1"/>
</dbReference>
<keyword evidence="6 12" id="KW-0547">Nucleotide-binding</keyword>
<keyword evidence="4" id="KW-0140">cGMP</keyword>
<dbReference type="AlphaFoldDB" id="A0A0D2K243"/>
<dbReference type="PANTHER" id="PTHR24353">
    <property type="entry name" value="CYCLIC NUCLEOTIDE-DEPENDENT PROTEIN KINASE"/>
    <property type="match status" value="1"/>
</dbReference>
<feature type="domain" description="Cyclic nucleotide-binding" evidence="15">
    <location>
        <begin position="60"/>
        <end position="136"/>
    </location>
</feature>
<dbReference type="GO" id="GO:0004692">
    <property type="term" value="F:cGMP-dependent protein kinase activity"/>
    <property type="evidence" value="ECO:0007669"/>
    <property type="project" value="UniProtKB-EC"/>
</dbReference>